<dbReference type="AlphaFoldDB" id="A0A0K0DJD1"/>
<evidence type="ECO:0000313" key="2">
    <source>
        <dbReference type="WBParaSite" id="ACAC_0001150301-mRNA-1"/>
    </source>
</evidence>
<reference evidence="2" key="2">
    <citation type="submission" date="2017-02" db="UniProtKB">
        <authorList>
            <consortium name="WormBaseParasite"/>
        </authorList>
    </citation>
    <scope>IDENTIFICATION</scope>
</reference>
<protein>
    <submittedName>
        <fullName evidence="2">Vesicle-fusing ATPase</fullName>
    </submittedName>
</protein>
<accession>A0A0K0DJD1</accession>
<reference evidence="1" key="1">
    <citation type="submission" date="2012-09" db="EMBL/GenBank/DDBJ databases">
        <authorList>
            <person name="Martin A.A."/>
        </authorList>
    </citation>
    <scope>NUCLEOTIDE SEQUENCE</scope>
</reference>
<organism evidence="1 2">
    <name type="scientific">Angiostrongylus cantonensis</name>
    <name type="common">Rat lungworm</name>
    <dbReference type="NCBI Taxonomy" id="6313"/>
    <lineage>
        <taxon>Eukaryota</taxon>
        <taxon>Metazoa</taxon>
        <taxon>Ecdysozoa</taxon>
        <taxon>Nematoda</taxon>
        <taxon>Chromadorea</taxon>
        <taxon>Rhabditida</taxon>
        <taxon>Rhabditina</taxon>
        <taxon>Rhabditomorpha</taxon>
        <taxon>Strongyloidea</taxon>
        <taxon>Metastrongylidae</taxon>
        <taxon>Angiostrongylus</taxon>
    </lineage>
</organism>
<keyword evidence="1" id="KW-1185">Reference proteome</keyword>
<dbReference type="WBParaSite" id="ACAC_0001150301-mRNA-1">
    <property type="protein sequence ID" value="ACAC_0001150301-mRNA-1"/>
    <property type="gene ID" value="ACAC_0001150301"/>
</dbReference>
<dbReference type="Proteomes" id="UP000035642">
    <property type="component" value="Unassembled WGS sequence"/>
</dbReference>
<evidence type="ECO:0000313" key="1">
    <source>
        <dbReference type="Proteomes" id="UP000035642"/>
    </source>
</evidence>
<name>A0A0K0DJD1_ANGCA</name>
<proteinExistence type="predicted"/>
<sequence>LHTLTGRDTLPSDKDFNVSCSNHLIMGPQMVLMVNEISSASAYTSYFMHQSDVEVIFDKLSVDTSSSYGTQQASLREAIIEDFKVSDL</sequence>